<sequence>MTAARFGPARPEFDPELRASLAVVGGMFPPTITPELIGFMRASYASPPIEATLEQRGITRTDHTVPGYGGDDIAVSVLTADTGAQLPRVGVLFAHSGGLMFGDRFSGIDLVLDWVTDFGAALVTVEYRLAPEYPDPVPREDVFAALCWVHDHAAELGIRSDGIMLAGASAGGNLIAGAALAVRDRGGPPLIGQVLDYPMLDDRGGGYSLDQFDGVGVWDRVSNDTGWHALLGDARGGPDVSPYAAPARAEDLSGLPPTFLTVGSAEIFRNETADFAERMWRAGGNAELHIWPGAFHGADIFAPHTRVGRAMIQTRNAWVEHLLVG</sequence>
<name>A0ABW3TN95_9MICO</name>
<dbReference type="PANTHER" id="PTHR48081:SF8">
    <property type="entry name" value="ALPHA_BETA HYDROLASE FOLD-3 DOMAIN-CONTAINING PROTEIN-RELATED"/>
    <property type="match status" value="1"/>
</dbReference>
<organism evidence="3 4">
    <name type="scientific">Leucobacter albus</name>
    <dbReference type="NCBI Taxonomy" id="272210"/>
    <lineage>
        <taxon>Bacteria</taxon>
        <taxon>Bacillati</taxon>
        <taxon>Actinomycetota</taxon>
        <taxon>Actinomycetes</taxon>
        <taxon>Micrococcales</taxon>
        <taxon>Microbacteriaceae</taxon>
        <taxon>Leucobacter</taxon>
    </lineage>
</organism>
<dbReference type="InterPro" id="IPR050300">
    <property type="entry name" value="GDXG_lipolytic_enzyme"/>
</dbReference>
<reference evidence="4" key="1">
    <citation type="journal article" date="2019" name="Int. J. Syst. Evol. Microbiol.">
        <title>The Global Catalogue of Microorganisms (GCM) 10K type strain sequencing project: providing services to taxonomists for standard genome sequencing and annotation.</title>
        <authorList>
            <consortium name="The Broad Institute Genomics Platform"/>
            <consortium name="The Broad Institute Genome Sequencing Center for Infectious Disease"/>
            <person name="Wu L."/>
            <person name="Ma J."/>
        </authorList>
    </citation>
    <scope>NUCLEOTIDE SEQUENCE [LARGE SCALE GENOMIC DNA]</scope>
    <source>
        <strain evidence="4">CCUG 50213</strain>
    </source>
</reference>
<evidence type="ECO:0000259" key="2">
    <source>
        <dbReference type="Pfam" id="PF07859"/>
    </source>
</evidence>
<keyword evidence="4" id="KW-1185">Reference proteome</keyword>
<evidence type="ECO:0000256" key="1">
    <source>
        <dbReference type="ARBA" id="ARBA00022801"/>
    </source>
</evidence>
<evidence type="ECO:0000313" key="4">
    <source>
        <dbReference type="Proteomes" id="UP001597181"/>
    </source>
</evidence>
<protein>
    <submittedName>
        <fullName evidence="3">Alpha/beta hydrolase</fullName>
    </submittedName>
</protein>
<dbReference type="Proteomes" id="UP001597181">
    <property type="component" value="Unassembled WGS sequence"/>
</dbReference>
<dbReference type="SUPFAM" id="SSF53474">
    <property type="entry name" value="alpha/beta-Hydrolases"/>
    <property type="match status" value="1"/>
</dbReference>
<dbReference type="InterPro" id="IPR013094">
    <property type="entry name" value="AB_hydrolase_3"/>
</dbReference>
<comment type="caution">
    <text evidence="3">The sequence shown here is derived from an EMBL/GenBank/DDBJ whole genome shotgun (WGS) entry which is preliminary data.</text>
</comment>
<proteinExistence type="predicted"/>
<gene>
    <name evidence="3" type="ORF">ACFQ3U_08555</name>
</gene>
<dbReference type="EMBL" id="JBHTLY010000003">
    <property type="protein sequence ID" value="MFD1201943.1"/>
    <property type="molecule type" value="Genomic_DNA"/>
</dbReference>
<dbReference type="Gene3D" id="3.40.50.1820">
    <property type="entry name" value="alpha/beta hydrolase"/>
    <property type="match status" value="1"/>
</dbReference>
<dbReference type="Pfam" id="PF07859">
    <property type="entry name" value="Abhydrolase_3"/>
    <property type="match status" value="1"/>
</dbReference>
<evidence type="ECO:0000313" key="3">
    <source>
        <dbReference type="EMBL" id="MFD1201943.1"/>
    </source>
</evidence>
<dbReference type="GO" id="GO:0016787">
    <property type="term" value="F:hydrolase activity"/>
    <property type="evidence" value="ECO:0007669"/>
    <property type="project" value="UniProtKB-KW"/>
</dbReference>
<dbReference type="PANTHER" id="PTHR48081">
    <property type="entry name" value="AB HYDROLASE SUPERFAMILY PROTEIN C4A8.06C"/>
    <property type="match status" value="1"/>
</dbReference>
<keyword evidence="1 3" id="KW-0378">Hydrolase</keyword>
<dbReference type="InterPro" id="IPR029058">
    <property type="entry name" value="AB_hydrolase_fold"/>
</dbReference>
<dbReference type="RefSeq" id="WP_343961942.1">
    <property type="nucleotide sequence ID" value="NZ_BAAAKZ010000013.1"/>
</dbReference>
<accession>A0ABW3TN95</accession>
<feature type="domain" description="Alpha/beta hydrolase fold-3" evidence="2">
    <location>
        <begin position="91"/>
        <end position="297"/>
    </location>
</feature>